<feature type="domain" description="Protein kinase" evidence="6">
    <location>
        <begin position="1109"/>
        <end position="1379"/>
    </location>
</feature>
<evidence type="ECO:0000256" key="5">
    <source>
        <dbReference type="SAM" id="MobiDB-lite"/>
    </source>
</evidence>
<feature type="compositionally biased region" description="Acidic residues" evidence="5">
    <location>
        <begin position="833"/>
        <end position="845"/>
    </location>
</feature>
<dbReference type="InterPro" id="IPR051681">
    <property type="entry name" value="Ser/Thr_Kinases-Pseudokinases"/>
</dbReference>
<dbReference type="SUPFAM" id="SSF56112">
    <property type="entry name" value="Protein kinase-like (PK-like)"/>
    <property type="match status" value="6"/>
</dbReference>
<dbReference type="EMBL" id="JAPFFF010000050">
    <property type="protein sequence ID" value="KAK8839757.1"/>
    <property type="molecule type" value="Genomic_DNA"/>
</dbReference>
<evidence type="ECO:0000313" key="8">
    <source>
        <dbReference type="Proteomes" id="UP001470230"/>
    </source>
</evidence>
<evidence type="ECO:0000256" key="2">
    <source>
        <dbReference type="ARBA" id="ARBA00022741"/>
    </source>
</evidence>
<dbReference type="InterPro" id="IPR001245">
    <property type="entry name" value="Ser-Thr/Tyr_kinase_cat_dom"/>
</dbReference>
<keyword evidence="8" id="KW-1185">Reference proteome</keyword>
<keyword evidence="1" id="KW-0808">Transferase</keyword>
<feature type="region of interest" description="Disordered" evidence="5">
    <location>
        <begin position="787"/>
        <end position="856"/>
    </location>
</feature>
<dbReference type="Gene3D" id="1.10.510.10">
    <property type="entry name" value="Transferase(Phosphotransferase) domain 1"/>
    <property type="match status" value="7"/>
</dbReference>
<feature type="domain" description="Protein kinase" evidence="6">
    <location>
        <begin position="324"/>
        <end position="608"/>
    </location>
</feature>
<keyword evidence="1" id="KW-0723">Serine/threonine-protein kinase</keyword>
<sequence>MQPSKEETFDLKKYEKVKKLFFNDKIRYYEIVNQQTRQKYIGKIWKKNLNDFRKKKILDLYREVYILSKVHHPSFLQFIGFSLSDFKSESKPVIVFEHISKGPLSLILNLQDDKIYFETIEDDENAFKLNETQKLILIYGIASGMSYLHSHDIIHRNLNPSCIFFDDSFLPKISGFDIVKDLSKSLPLTEPRKDSKLKGEGFYLAPEIWNKLDYGKPSDVYSFALLMYEIVTNETPSFEDEEMKTKIDFDDNIPLCYKELIERCCSEDPKDRPTFSEIELELKNNKEFITSEVDENEFKKYIKFIENSKISFDTEKVIKEMDLILESNKLKRSEIDDTLRGPINSSSDLDIRHYKTKSDKYNVSVVDRKSGIRFHADFCNKEISSFLRYEIINFARSVNILAQVNHPSIVKFVGYSPIDFTFQPKPVFITEDFEQFDILKDYTQKLIYIYGVASGMAYLHSHNILHRNLKPANIVTNKYGFPKIYGFDIAKEIKSDEVEPNKRIKGTPVYIAPEVYLNKGYSKKSDVYSFSLIMYEIFTEEQPFDEYNEFNSPFEIKQRIVNEQERPKFIKPINESYKTLIERCWSQEPSSRPSFSEIITELKTNPDFITDSVDKETFFEYVAYIDEFNATFDPSRKVKQLDDILQNKLYSFPDIKPSFHFKNMYSTETNNLLVDDEYYLNINDFNGAYFIKNGSFYEVSKTVSAKTGETLVEKKSFVRSKFYKRHEIINFSKELNILLQLNHPSILKFFGYTLHLHEEPIVFTEFSANGPLGRILKMERIRREELKNQINNHPSDNNKKEEEIKNEKENDNEKENGNEKEGNANDENNEKVAEEEEYNDNDNNDEQMNKMGDGNYNENVSLDDTKKLIIIYGIAAGMSYLHSYNILHRDLKPYNVYLDDSLYPKISGFNIAKEMKSGKVEPNKRIKGTPVYIAPEVYLNKGYSKKSDVYSFSLIMYEIFTEEQPFDEYNEFNSPFEIKRRIVNEQERPKFIKPINESYKTLIERCWSQEPSSRPSFSEIITELKTNPDFITDSINKEEFQAYVKYIDESPFSFESSRRIVGLESFVRNRKEKFVELKSKINFRPVFETEANDVKTDFEYARIDEYEKQYLIRNFDDFNHSKLYLIKHKETKKKFFAKKILKDRRESDSFRYFNLSHEINHLLEVKHPLFLKFLKYSPIDFKRRQHPILIFESASNGTLERMITINRRKKDEPLLNDTKKLILLYGIATAMSYLHSINIIHCRLMPSNIYLDDFLFPKIAGFDDSKNLSENPIIPLSDILIGDSLLEDYSIYHAPEIMKSAIYSSASDVYSFAVIAYELITDEIPFQDDQCYDGYRPSFKETTPTCYQNLISKCWNQDPKERPTFEEIVHHIKTNIEFFTNIDKEEFLRFVRFTEEIHEKTVKNEILELNNYIQNQNERFRKIKLDYSKLTDWLRINLNVNIGSSDLNHFLKQKKIGNGSFGNVYKVIEIEKDITYAAKISIYEIDQCSEDTILNLSREIDIISTINHPSILKFIGFSSKNFKNKSKPVIITEFANNGSLEDILMKERNGFGNHDWDDTKKLINIYGIAAGMAYINNRNIIHRDLKPENILLDDFLYPKIADFGMSKNINEETGYMKHVLSGFKGTYAYAAPEVIQRHNYSFAGDVYSFAMIMYEIMTNEKPYSGVGNIYHLLMLIENGFRPKFNVQIPYCYKKLIQKCWSEDPQARPSFSKICSILTSDPSFITPTVDKEEYLNYVDYITELLQSKISNSNTNNKCNEQRNKVRFNIETNVKGKIIETDDVDDNINCGFFDLNKYQTEEVIIKKDTFKIVKIREKETQNEFAASISMIKSVQITDNEKESLLRDLNVISQLNHPSLLKFVGLSLIDFKKQQKPVVVTELFTNGVLEQILELEKMNKKICGWDKTKKLITIYGIASGMSYLHSHDVLHCSLNPSNIYLDDILCPKIGDFGLLTRLTNTNNMTHQSISGAKGTPIYSAPEVLESNIYSKASDVYSFSLVMYEILTNEKPFDQADSTSQVYDKIIRKAERPVLNDSIPKRFKILIEKCWSQNPKERPEFSDIVLQLKMDENFISKDINKEDYEKYISFIDSKIEMESNKKIEEI</sequence>
<feature type="domain" description="Protein kinase" evidence="6">
    <location>
        <begin position="1796"/>
        <end position="2071"/>
    </location>
</feature>
<feature type="compositionally biased region" description="Basic and acidic residues" evidence="5">
    <location>
        <begin position="796"/>
        <end position="832"/>
    </location>
</feature>
<keyword evidence="1" id="KW-0418">Kinase</keyword>
<dbReference type="PROSITE" id="PS00107">
    <property type="entry name" value="PROTEIN_KINASE_ATP"/>
    <property type="match status" value="1"/>
</dbReference>
<name>A0ABR2H1V6_9EUKA</name>
<dbReference type="Pfam" id="PF00069">
    <property type="entry name" value="Pkinase"/>
    <property type="match status" value="2"/>
</dbReference>
<evidence type="ECO:0000313" key="7">
    <source>
        <dbReference type="EMBL" id="KAK8839757.1"/>
    </source>
</evidence>
<dbReference type="PROSITE" id="PS00108">
    <property type="entry name" value="PROTEIN_KINASE_ST"/>
    <property type="match status" value="2"/>
</dbReference>
<feature type="domain" description="Protein kinase" evidence="6">
    <location>
        <begin position="685"/>
        <end position="1030"/>
    </location>
</feature>
<organism evidence="7 8">
    <name type="scientific">Tritrichomonas musculus</name>
    <dbReference type="NCBI Taxonomy" id="1915356"/>
    <lineage>
        <taxon>Eukaryota</taxon>
        <taxon>Metamonada</taxon>
        <taxon>Parabasalia</taxon>
        <taxon>Tritrichomonadida</taxon>
        <taxon>Tritrichomonadidae</taxon>
        <taxon>Tritrichomonas</taxon>
    </lineage>
</organism>
<dbReference type="PRINTS" id="PR00109">
    <property type="entry name" value="TYRKINASE"/>
</dbReference>
<evidence type="ECO:0000256" key="4">
    <source>
        <dbReference type="PROSITE-ProRule" id="PRU10141"/>
    </source>
</evidence>
<feature type="domain" description="Protein kinase" evidence="6">
    <location>
        <begin position="1450"/>
        <end position="1723"/>
    </location>
</feature>
<evidence type="ECO:0000256" key="3">
    <source>
        <dbReference type="ARBA" id="ARBA00022840"/>
    </source>
</evidence>
<dbReference type="InterPro" id="IPR008271">
    <property type="entry name" value="Ser/Thr_kinase_AS"/>
</dbReference>
<reference evidence="7 8" key="1">
    <citation type="submission" date="2024-04" db="EMBL/GenBank/DDBJ databases">
        <title>Tritrichomonas musculus Genome.</title>
        <authorList>
            <person name="Alves-Ferreira E."/>
            <person name="Grigg M."/>
            <person name="Lorenzi H."/>
            <person name="Galac M."/>
        </authorList>
    </citation>
    <scope>NUCLEOTIDE SEQUENCE [LARGE SCALE GENOMIC DNA]</scope>
    <source>
        <strain evidence="7 8">EAF2021</strain>
    </source>
</reference>
<dbReference type="InterPro" id="IPR011009">
    <property type="entry name" value="Kinase-like_dom_sf"/>
</dbReference>
<dbReference type="Pfam" id="PF07714">
    <property type="entry name" value="PK_Tyr_Ser-Thr"/>
    <property type="match status" value="4"/>
</dbReference>
<dbReference type="PROSITE" id="PS50011">
    <property type="entry name" value="PROTEIN_KINASE_DOM"/>
    <property type="match status" value="6"/>
</dbReference>
<comment type="caution">
    <text evidence="7">The sequence shown here is derived from an EMBL/GenBank/DDBJ whole genome shotgun (WGS) entry which is preliminary data.</text>
</comment>
<dbReference type="SMART" id="SM00220">
    <property type="entry name" value="S_TKc"/>
    <property type="match status" value="6"/>
</dbReference>
<dbReference type="Proteomes" id="UP001470230">
    <property type="component" value="Unassembled WGS sequence"/>
</dbReference>
<dbReference type="InterPro" id="IPR000719">
    <property type="entry name" value="Prot_kinase_dom"/>
</dbReference>
<dbReference type="CDD" id="cd13999">
    <property type="entry name" value="STKc_MAP3K-like"/>
    <property type="match status" value="1"/>
</dbReference>
<dbReference type="InterPro" id="IPR017441">
    <property type="entry name" value="Protein_kinase_ATP_BS"/>
</dbReference>
<feature type="binding site" evidence="4">
    <location>
        <position position="1479"/>
    </location>
    <ligand>
        <name>ATP</name>
        <dbReference type="ChEBI" id="CHEBI:30616"/>
    </ligand>
</feature>
<keyword evidence="3 4" id="KW-0067">ATP-binding</keyword>
<dbReference type="PANTHER" id="PTHR44329">
    <property type="entry name" value="SERINE/THREONINE-PROTEIN KINASE TNNI3K-RELATED"/>
    <property type="match status" value="1"/>
</dbReference>
<gene>
    <name evidence="7" type="ORF">M9Y10_031462</name>
</gene>
<accession>A0ABR2H1V6</accession>
<keyword evidence="2 4" id="KW-0547">Nucleotide-binding</keyword>
<proteinExistence type="predicted"/>
<evidence type="ECO:0000259" key="6">
    <source>
        <dbReference type="PROSITE" id="PS50011"/>
    </source>
</evidence>
<feature type="domain" description="Protein kinase" evidence="6">
    <location>
        <begin position="14"/>
        <end position="289"/>
    </location>
</feature>
<protein>
    <recommendedName>
        <fullName evidence="6">Protein kinase domain-containing protein</fullName>
    </recommendedName>
</protein>
<evidence type="ECO:0000256" key="1">
    <source>
        <dbReference type="ARBA" id="ARBA00022527"/>
    </source>
</evidence>